<sequence>MHIHLDALGGVAGDMFAAALLDAFPEHQAGVSASVRAVDARIACAVRAHNDGILSGARFAVSAPGEVSGAVSGPAPHRHEHPAPHEHPHPHPHPHDHGHDHGQEHGQEHGHEHGHDRARAHDHGHRPWSEIRAALEAADLAPAVRAHALGIFGHLADAEARVHGIAVEAVAFHEVGAADSIADIVAAAHLIAALGTRSWSVSALPLGSGRVRTQHGPLPVPAPATTLLLAGFATLDDGIPGERVTPTGAAILRHLCGDDPGRGRPRGILGRTGIGFGTKVLPGLSNCLRALVLEENAAPGPGRRDLAVIAFEVDDQSGEDLATGLDRLRAEPGIVDVVQMPVIGKKGRMMARIQVLVRPESLEAAIAACFRETTTIGLRYHPVEGAVLARAARTVEHDGLSVRVKIVARPGGRTAKAEADDARGRAGHAARAALRREAERRALEQEQEER</sequence>
<keyword evidence="1" id="KW-0533">Nickel</keyword>
<name>A0ABV2N8M6_9HYPH</name>
<proteinExistence type="predicted"/>
<dbReference type="PANTHER" id="PTHR36566:SF1">
    <property type="entry name" value="PYRIDINIUM-3,5-BISTHIOCARBOXYLIC ACID MONONUCLEOTIDE NICKEL INSERTION PROTEIN"/>
    <property type="match status" value="1"/>
</dbReference>
<dbReference type="EMBL" id="JBEPNW010000002">
    <property type="protein sequence ID" value="MET3862841.1"/>
    <property type="molecule type" value="Genomic_DNA"/>
</dbReference>
<evidence type="ECO:0000313" key="3">
    <source>
        <dbReference type="EMBL" id="MET3862841.1"/>
    </source>
</evidence>
<comment type="caution">
    <text evidence="3">The sequence shown here is derived from an EMBL/GenBank/DDBJ whole genome shotgun (WGS) entry which is preliminary data.</text>
</comment>
<feature type="region of interest" description="Disordered" evidence="2">
    <location>
        <begin position="65"/>
        <end position="125"/>
    </location>
</feature>
<dbReference type="Gene3D" id="3.30.70.1380">
    <property type="entry name" value="Transcriptional regulatory protein pf0864 domain like"/>
    <property type="match status" value="1"/>
</dbReference>
<organism evidence="3 4">
    <name type="scientific">Methylobacterium radiotolerans</name>
    <dbReference type="NCBI Taxonomy" id="31998"/>
    <lineage>
        <taxon>Bacteria</taxon>
        <taxon>Pseudomonadati</taxon>
        <taxon>Pseudomonadota</taxon>
        <taxon>Alphaproteobacteria</taxon>
        <taxon>Hyphomicrobiales</taxon>
        <taxon>Methylobacteriaceae</taxon>
        <taxon>Methylobacterium</taxon>
    </lineage>
</organism>
<accession>A0ABV2N8M6</accession>
<feature type="compositionally biased region" description="Basic and acidic residues" evidence="2">
    <location>
        <begin position="415"/>
        <end position="424"/>
    </location>
</feature>
<evidence type="ECO:0000256" key="2">
    <source>
        <dbReference type="SAM" id="MobiDB-lite"/>
    </source>
</evidence>
<reference evidence="3 4" key="1">
    <citation type="submission" date="2024-06" db="EMBL/GenBank/DDBJ databases">
        <title>Genomics of switchgrass bacterial isolates.</title>
        <authorList>
            <person name="Shade A."/>
        </authorList>
    </citation>
    <scope>NUCLEOTIDE SEQUENCE [LARGE SCALE GENOMIC DNA]</scope>
    <source>
        <strain evidence="3 4">PvP084</strain>
    </source>
</reference>
<dbReference type="RefSeq" id="WP_024830590.1">
    <property type="nucleotide sequence ID" value="NZ_JBEPNV010000001.1"/>
</dbReference>
<dbReference type="InterPro" id="IPR002822">
    <property type="entry name" value="Ni_insertion"/>
</dbReference>
<dbReference type="Proteomes" id="UP001549119">
    <property type="component" value="Unassembled WGS sequence"/>
</dbReference>
<gene>
    <name evidence="3" type="ORF">ABIC20_000150</name>
</gene>
<keyword evidence="4" id="KW-1185">Reference proteome</keyword>
<evidence type="ECO:0000256" key="1">
    <source>
        <dbReference type="ARBA" id="ARBA00022596"/>
    </source>
</evidence>
<dbReference type="Pfam" id="PF01969">
    <property type="entry name" value="Ni_insertion"/>
    <property type="match status" value="1"/>
</dbReference>
<protein>
    <submittedName>
        <fullName evidence="3">Uncharacterized protein (TIGR00299 family) protein</fullName>
    </submittedName>
</protein>
<dbReference type="PANTHER" id="PTHR36566">
    <property type="entry name" value="NICKEL INSERTION PROTEIN-RELATED"/>
    <property type="match status" value="1"/>
</dbReference>
<feature type="region of interest" description="Disordered" evidence="2">
    <location>
        <begin position="412"/>
        <end position="432"/>
    </location>
</feature>
<feature type="compositionally biased region" description="Basic and acidic residues" evidence="2">
    <location>
        <begin position="81"/>
        <end position="125"/>
    </location>
</feature>
<evidence type="ECO:0000313" key="4">
    <source>
        <dbReference type="Proteomes" id="UP001549119"/>
    </source>
</evidence>